<keyword evidence="3" id="KW-1185">Reference proteome</keyword>
<feature type="domain" description="PA14" evidence="1">
    <location>
        <begin position="66"/>
        <end position="214"/>
    </location>
</feature>
<evidence type="ECO:0000259" key="1">
    <source>
        <dbReference type="PROSITE" id="PS51820"/>
    </source>
</evidence>
<dbReference type="EMBL" id="BRXS01000012">
    <property type="protein sequence ID" value="GLC28581.1"/>
    <property type="molecule type" value="Genomic_DNA"/>
</dbReference>
<gene>
    <name evidence="2" type="ORF">rosag_50940</name>
</gene>
<dbReference type="Pfam" id="PF07691">
    <property type="entry name" value="PA14"/>
    <property type="match status" value="1"/>
</dbReference>
<dbReference type="Gene3D" id="3.90.182.10">
    <property type="entry name" value="Toxin - Anthrax Protective Antigen,domain 1"/>
    <property type="match status" value="1"/>
</dbReference>
<dbReference type="InterPro" id="IPR011658">
    <property type="entry name" value="PA14_dom"/>
</dbReference>
<name>A0AA37QGR2_9BACT</name>
<dbReference type="InterPro" id="IPR037524">
    <property type="entry name" value="PA14/GLEYA"/>
</dbReference>
<accession>A0AA37QGR2</accession>
<dbReference type="SUPFAM" id="SSF56988">
    <property type="entry name" value="Anthrax protective antigen"/>
    <property type="match status" value="1"/>
</dbReference>
<dbReference type="Proteomes" id="UP001161325">
    <property type="component" value="Unassembled WGS sequence"/>
</dbReference>
<organism evidence="2 3">
    <name type="scientific">Roseisolibacter agri</name>
    <dbReference type="NCBI Taxonomy" id="2014610"/>
    <lineage>
        <taxon>Bacteria</taxon>
        <taxon>Pseudomonadati</taxon>
        <taxon>Gemmatimonadota</taxon>
        <taxon>Gemmatimonadia</taxon>
        <taxon>Gemmatimonadales</taxon>
        <taxon>Gemmatimonadaceae</taxon>
        <taxon>Roseisolibacter</taxon>
    </lineage>
</organism>
<evidence type="ECO:0000313" key="2">
    <source>
        <dbReference type="EMBL" id="GLC28581.1"/>
    </source>
</evidence>
<dbReference type="AlphaFoldDB" id="A0AA37QGR2"/>
<dbReference type="Pfam" id="PF07589">
    <property type="entry name" value="PEP-CTERM"/>
    <property type="match status" value="1"/>
</dbReference>
<dbReference type="PROSITE" id="PS51820">
    <property type="entry name" value="PA14"/>
    <property type="match status" value="1"/>
</dbReference>
<dbReference type="InterPro" id="IPR013424">
    <property type="entry name" value="Ice-binding_C"/>
</dbReference>
<protein>
    <recommendedName>
        <fullName evidence="1">PA14 domain-containing protein</fullName>
    </recommendedName>
</protein>
<dbReference type="NCBIfam" id="TIGR02595">
    <property type="entry name" value="PEP_CTERM"/>
    <property type="match status" value="1"/>
</dbReference>
<comment type="caution">
    <text evidence="2">The sequence shown here is derived from an EMBL/GenBank/DDBJ whole genome shotgun (WGS) entry which is preliminary data.</text>
</comment>
<evidence type="ECO:0000313" key="3">
    <source>
        <dbReference type="Proteomes" id="UP001161325"/>
    </source>
</evidence>
<reference evidence="2" key="1">
    <citation type="submission" date="2022-08" db="EMBL/GenBank/DDBJ databases">
        <title>Draft genome sequencing of Roseisolibacter agri AW1220.</title>
        <authorList>
            <person name="Tobiishi Y."/>
            <person name="Tonouchi A."/>
        </authorList>
    </citation>
    <scope>NUCLEOTIDE SEQUENCE</scope>
    <source>
        <strain evidence="2">AW1220</strain>
    </source>
</reference>
<proteinExistence type="predicted"/>
<sequence length="237" mass="24076">MLAPACAGSFAPHTANAVFRVPFHPGDFRMPALLARALPATARALLLLAAAAGTAAAQVGVSYYTGAPNPATFSTTTGADFGGLTLACTANVAAVDFPSAASLAGICGGPAVNGFGESARFLGALHAPTAGSYVFRIFNDDGFALFLNGSLAVNRFHDDYQPNGVLYTLQLQAGLNPFQLDYYANEASFSFIDVELPTGVTYASAAASTVPEPATVALLGGGLAVLGAVARRRRAAA</sequence>